<accession>A0ABN2QNM7</accession>
<dbReference type="Gene3D" id="3.20.20.30">
    <property type="entry name" value="Luciferase-like domain"/>
    <property type="match status" value="1"/>
</dbReference>
<evidence type="ECO:0000313" key="7">
    <source>
        <dbReference type="Proteomes" id="UP001500571"/>
    </source>
</evidence>
<keyword evidence="3" id="KW-0560">Oxidoreductase</keyword>
<comment type="caution">
    <text evidence="6">The sequence shown here is derived from an EMBL/GenBank/DDBJ whole genome shotgun (WGS) entry which is preliminary data.</text>
</comment>
<dbReference type="PANTHER" id="PTHR42847">
    <property type="entry name" value="ALKANESULFONATE MONOOXYGENASE"/>
    <property type="match status" value="1"/>
</dbReference>
<sequence>MSDDLPLLGFGLPVSGAWATPATMIRVAQRAEELGYASLWTFQRVLSPVADGPDTEHGPGARAAADPSYRRVHDPVVPLAYVAGHTDRIGLGTATVCAPFTPPALLAKTMLSLDQVTGGRLSVGLGIGWMPQEYAAAGIPFARRGERMEEYLRCLKVLWTEDPVEFAGDFYQVPRSHVGLEPVQRPHPPVLLGGAAPAALRRAGRLAEGWIGSGGQPLSRIERSVELVREGAAEAGRDPDLLRILVRAVVHLTDEDPGPGRAPFHGTRAQVLDDLARLRGRGVTEAFIDLNLSPKVGSPAVDADTARAHADAVLEAFAPVRLPPPSA</sequence>
<dbReference type="PANTHER" id="PTHR42847:SF4">
    <property type="entry name" value="ALKANESULFONATE MONOOXYGENASE-RELATED"/>
    <property type="match status" value="1"/>
</dbReference>
<dbReference type="InterPro" id="IPR036661">
    <property type="entry name" value="Luciferase-like_sf"/>
</dbReference>
<keyword evidence="7" id="KW-1185">Reference proteome</keyword>
<dbReference type="Proteomes" id="UP001500571">
    <property type="component" value="Unassembled WGS sequence"/>
</dbReference>
<protein>
    <submittedName>
        <fullName evidence="6">TIGR03619 family F420-dependent LLM class oxidoreductase</fullName>
    </submittedName>
</protein>
<dbReference type="InterPro" id="IPR050172">
    <property type="entry name" value="SsuD_RutA_monooxygenase"/>
</dbReference>
<evidence type="ECO:0000313" key="6">
    <source>
        <dbReference type="EMBL" id="GAA1955415.1"/>
    </source>
</evidence>
<evidence type="ECO:0000256" key="3">
    <source>
        <dbReference type="ARBA" id="ARBA00023002"/>
    </source>
</evidence>
<evidence type="ECO:0000256" key="1">
    <source>
        <dbReference type="ARBA" id="ARBA00022630"/>
    </source>
</evidence>
<dbReference type="RefSeq" id="WP_344043665.1">
    <property type="nucleotide sequence ID" value="NZ_BAAAPB010000001.1"/>
</dbReference>
<feature type="domain" description="Luciferase-like" evidence="5">
    <location>
        <begin position="19"/>
        <end position="255"/>
    </location>
</feature>
<keyword evidence="2" id="KW-0288">FMN</keyword>
<evidence type="ECO:0000259" key="5">
    <source>
        <dbReference type="Pfam" id="PF00296"/>
    </source>
</evidence>
<dbReference type="EMBL" id="BAAAPB010000001">
    <property type="protein sequence ID" value="GAA1955415.1"/>
    <property type="molecule type" value="Genomic_DNA"/>
</dbReference>
<reference evidence="6 7" key="1">
    <citation type="journal article" date="2019" name="Int. J. Syst. Evol. Microbiol.">
        <title>The Global Catalogue of Microorganisms (GCM) 10K type strain sequencing project: providing services to taxonomists for standard genome sequencing and annotation.</title>
        <authorList>
            <consortium name="The Broad Institute Genomics Platform"/>
            <consortium name="The Broad Institute Genome Sequencing Center for Infectious Disease"/>
            <person name="Wu L."/>
            <person name="Ma J."/>
        </authorList>
    </citation>
    <scope>NUCLEOTIDE SEQUENCE [LARGE SCALE GENOMIC DNA]</scope>
    <source>
        <strain evidence="6 7">JCM 15309</strain>
    </source>
</reference>
<dbReference type="Pfam" id="PF00296">
    <property type="entry name" value="Bac_luciferase"/>
    <property type="match status" value="1"/>
</dbReference>
<organism evidence="6 7">
    <name type="scientific">Nocardioides panacihumi</name>
    <dbReference type="NCBI Taxonomy" id="400774"/>
    <lineage>
        <taxon>Bacteria</taxon>
        <taxon>Bacillati</taxon>
        <taxon>Actinomycetota</taxon>
        <taxon>Actinomycetes</taxon>
        <taxon>Propionibacteriales</taxon>
        <taxon>Nocardioidaceae</taxon>
        <taxon>Nocardioides</taxon>
    </lineage>
</organism>
<gene>
    <name evidence="6" type="ORF">GCM10009798_13310</name>
</gene>
<evidence type="ECO:0000256" key="2">
    <source>
        <dbReference type="ARBA" id="ARBA00022643"/>
    </source>
</evidence>
<dbReference type="SUPFAM" id="SSF51679">
    <property type="entry name" value="Bacterial luciferase-like"/>
    <property type="match status" value="1"/>
</dbReference>
<keyword evidence="4" id="KW-0503">Monooxygenase</keyword>
<evidence type="ECO:0000256" key="4">
    <source>
        <dbReference type="ARBA" id="ARBA00023033"/>
    </source>
</evidence>
<keyword evidence="1" id="KW-0285">Flavoprotein</keyword>
<proteinExistence type="predicted"/>
<dbReference type="NCBIfam" id="TIGR03619">
    <property type="entry name" value="F420_Rv2161c"/>
    <property type="match status" value="1"/>
</dbReference>
<name>A0ABN2QNM7_9ACTN</name>
<dbReference type="InterPro" id="IPR011251">
    <property type="entry name" value="Luciferase-like_dom"/>
</dbReference>
<dbReference type="InterPro" id="IPR019921">
    <property type="entry name" value="Lucif-like_OxRdtase_Rv2161c"/>
</dbReference>